<dbReference type="InterPro" id="IPR024465">
    <property type="entry name" value="DUF2399"/>
</dbReference>
<dbReference type="EMBL" id="VCQV01000002">
    <property type="protein sequence ID" value="TWP38553.1"/>
    <property type="molecule type" value="Genomic_DNA"/>
</dbReference>
<dbReference type="InterPro" id="IPR013495">
    <property type="entry name" value="CHP02679"/>
</dbReference>
<evidence type="ECO:0000313" key="3">
    <source>
        <dbReference type="EMBL" id="TWP38553.1"/>
    </source>
</evidence>
<accession>A0A563E8H7</accession>
<reference evidence="3 4" key="1">
    <citation type="submission" date="2019-05" db="EMBL/GenBank/DDBJ databases">
        <authorList>
            <person name="Lee S.D."/>
        </authorList>
    </citation>
    <scope>NUCLEOTIDE SEQUENCE [LARGE SCALE GENOMIC DNA]</scope>
    <source>
        <strain evidence="3 4">C5-26</strain>
    </source>
</reference>
<evidence type="ECO:0000313" key="4">
    <source>
        <dbReference type="Proteomes" id="UP000320244"/>
    </source>
</evidence>
<comment type="caution">
    <text evidence="3">The sequence shown here is derived from an EMBL/GenBank/DDBJ whole genome shotgun (WGS) entry which is preliminary data.</text>
</comment>
<dbReference type="Proteomes" id="UP000320244">
    <property type="component" value="Unassembled WGS sequence"/>
</dbReference>
<sequence>MTQDTPLPAWVSDPRLERLWATVRSRYEAGGLEAAGHTVVALESREERHAAGALLGRAITRDRARIDLAVLDQRLRERSGVGGLAAVLPLVTGGVLQDRPARRAAAQASRQEPLALAGELVTAPWADDWIAGLRSTGLLTGRAGASAIIRQAAAVLTELTRGEVERPRSRVELAAQVTGDAHALDEDHVLHRVVLRGLAAAAGQPAPDTSGAARALWDAYAVQPDLISRTCLLLGLRPGGPDPVSRRLRLAADAGDPVHLTDRDLRALPAFESGASRPALVCENPRVLEAVSETAGGAVPVICTAGEPNTVVTGLLGLLAAAGWTLRYHGDFDWPGIAIANRVVDRFGARPWRMDADDYEAGVHSDAPTLRGREVAPAWDPELGSAMRRVGRCLHEESLLPILLLALADLA</sequence>
<dbReference type="RefSeq" id="WP_146314956.1">
    <property type="nucleotide sequence ID" value="NZ_VCQV01000002.1"/>
</dbReference>
<gene>
    <name evidence="3" type="ORF">FGL98_01810</name>
</gene>
<evidence type="ECO:0000259" key="2">
    <source>
        <dbReference type="Pfam" id="PF11796"/>
    </source>
</evidence>
<dbReference type="AlphaFoldDB" id="A0A563E8H7"/>
<name>A0A563E8H7_9MICO</name>
<proteinExistence type="predicted"/>
<dbReference type="NCBIfam" id="TIGR02679">
    <property type="entry name" value="TIGR02679 family protein"/>
    <property type="match status" value="1"/>
</dbReference>
<reference evidence="3 4" key="2">
    <citation type="submission" date="2019-08" db="EMBL/GenBank/DDBJ databases">
        <title>Jejuicoccus antrihumi gen. nov., sp. nov., a new member of the family Dermacoccaceae isolated from a cave.</title>
        <authorList>
            <person name="Schumann P."/>
            <person name="Kim I.S."/>
        </authorList>
    </citation>
    <scope>NUCLEOTIDE SEQUENCE [LARGE SCALE GENOMIC DNA]</scope>
    <source>
        <strain evidence="3 4">C5-26</strain>
    </source>
</reference>
<feature type="domain" description="Conserved hypothetical protein CHP02679 N terminus" evidence="2">
    <location>
        <begin position="39"/>
        <end position="238"/>
    </location>
</feature>
<keyword evidence="4" id="KW-1185">Reference proteome</keyword>
<evidence type="ECO:0000259" key="1">
    <source>
        <dbReference type="Pfam" id="PF09664"/>
    </source>
</evidence>
<dbReference type="Pfam" id="PF09664">
    <property type="entry name" value="DUF2399"/>
    <property type="match status" value="1"/>
</dbReference>
<organism evidence="3 4">
    <name type="scientific">Leekyejoonella antrihumi</name>
    <dbReference type="NCBI Taxonomy" id="1660198"/>
    <lineage>
        <taxon>Bacteria</taxon>
        <taxon>Bacillati</taxon>
        <taxon>Actinomycetota</taxon>
        <taxon>Actinomycetes</taxon>
        <taxon>Micrococcales</taxon>
        <taxon>Dermacoccaceae</taxon>
        <taxon>Leekyejoonella</taxon>
    </lineage>
</organism>
<dbReference type="Pfam" id="PF11796">
    <property type="entry name" value="DUF3323"/>
    <property type="match status" value="1"/>
</dbReference>
<feature type="domain" description="DUF2399" evidence="1">
    <location>
        <begin position="259"/>
        <end position="404"/>
    </location>
</feature>
<dbReference type="InterPro" id="IPR024466">
    <property type="entry name" value="CHP02679_N"/>
</dbReference>
<protein>
    <submittedName>
        <fullName evidence="3">TIGR02679 family protein</fullName>
    </submittedName>
</protein>
<dbReference type="OrthoDB" id="8188786at2"/>